<dbReference type="Proteomes" id="UP000266506">
    <property type="component" value="Unassembled WGS sequence"/>
</dbReference>
<sequence>MATVEINIPIFERNLKLFNKKGLRRSYASVLNRYSEYLQIPPLAATTNYVLEVTLDKDYVKEFQELLTKKGFTILGSENTYHIDNFLVDYEKYKEYFKDTPVDVEAVKKERDTLKEETKEFKEIENDDVKFFFLPYNEGVSTLYEFIKTNRDDILAYAKEKDITIMMKLVPFNKQVEGFFGFNFFDADQKEEVVVDYAARIVVAVDFNKFITAFQGAVLLSGIGETKEELADSDLNVHLVAENIKYKEA</sequence>
<dbReference type="AlphaFoldDB" id="A0A397RTL1"/>
<evidence type="ECO:0000313" key="1">
    <source>
        <dbReference type="EMBL" id="RIA75759.1"/>
    </source>
</evidence>
<protein>
    <submittedName>
        <fullName evidence="1">Uncharacterized protein</fullName>
    </submittedName>
</protein>
<accession>A0A397RTL1</accession>
<reference evidence="1 2" key="1">
    <citation type="submission" date="2018-08" db="EMBL/GenBank/DDBJ databases">
        <title>Genomic Encyclopedia of Archaeal and Bacterial Type Strains, Phase II (KMG-II): from individual species to whole genera.</title>
        <authorList>
            <person name="Goeker M."/>
        </authorList>
    </citation>
    <scope>NUCLEOTIDE SEQUENCE [LARGE SCALE GENOMIC DNA]</scope>
    <source>
        <strain evidence="1 2">ATCC 27112</strain>
    </source>
</reference>
<dbReference type="RefSeq" id="WP_119016304.1">
    <property type="nucleotide sequence ID" value="NZ_QXEV01000011.1"/>
</dbReference>
<dbReference type="EMBL" id="QXEV01000011">
    <property type="protein sequence ID" value="RIA75759.1"/>
    <property type="molecule type" value="Genomic_DNA"/>
</dbReference>
<name>A0A397RTL1_9MOLU</name>
<comment type="caution">
    <text evidence="1">The sequence shown here is derived from an EMBL/GenBank/DDBJ whole genome shotgun (WGS) entry which is preliminary data.</text>
</comment>
<keyword evidence="2" id="KW-1185">Reference proteome</keyword>
<organism evidence="1 2">
    <name type="scientific">Anaeroplasma bactoclasticum</name>
    <dbReference type="NCBI Taxonomy" id="2088"/>
    <lineage>
        <taxon>Bacteria</taxon>
        <taxon>Bacillati</taxon>
        <taxon>Mycoplasmatota</taxon>
        <taxon>Mollicutes</taxon>
        <taxon>Anaeroplasmatales</taxon>
        <taxon>Anaeroplasmataceae</taxon>
        <taxon>Anaeroplasma</taxon>
    </lineage>
</organism>
<dbReference type="InParanoid" id="A0A397RTL1"/>
<gene>
    <name evidence="1" type="ORF">EI71_01166</name>
</gene>
<evidence type="ECO:0000313" key="2">
    <source>
        <dbReference type="Proteomes" id="UP000266506"/>
    </source>
</evidence>
<proteinExistence type="predicted"/>